<evidence type="ECO:0000256" key="1">
    <source>
        <dbReference type="SAM" id="Phobius"/>
    </source>
</evidence>
<feature type="transmembrane region" description="Helical" evidence="1">
    <location>
        <begin position="12"/>
        <end position="36"/>
    </location>
</feature>
<keyword evidence="1" id="KW-0472">Membrane</keyword>
<dbReference type="AlphaFoldDB" id="A0A1L3GT00"/>
<keyword evidence="1" id="KW-1133">Transmembrane helix</keyword>
<gene>
    <name evidence="2" type="ORF">A7E78_02520</name>
</gene>
<feature type="transmembrane region" description="Helical" evidence="1">
    <location>
        <begin position="42"/>
        <end position="66"/>
    </location>
</feature>
<keyword evidence="3" id="KW-1185">Reference proteome</keyword>
<evidence type="ECO:0000313" key="3">
    <source>
        <dbReference type="Proteomes" id="UP000182517"/>
    </source>
</evidence>
<keyword evidence="1" id="KW-0812">Transmembrane</keyword>
<name>A0A1L3GT00_9BACT</name>
<dbReference type="KEGG" id="pef:A7E78_02520"/>
<dbReference type="STRING" id="1842532.A7E78_02520"/>
<reference evidence="2 3" key="1">
    <citation type="journal article" date="2017" name="Genome Announc.">
        <title>Complete Genome Sequences of Two Acetylene-Fermenting Pelobacter acetylenicus Strains.</title>
        <authorList>
            <person name="Sutton J.M."/>
            <person name="Baesman S.M."/>
            <person name="Fierst J.L."/>
            <person name="Poret-Peterson A.T."/>
            <person name="Oremland R.S."/>
            <person name="Dunlap D.S."/>
            <person name="Akob D.M."/>
        </authorList>
    </citation>
    <scope>NUCLEOTIDE SEQUENCE [LARGE SCALE GENOMIC DNA]</scope>
    <source>
        <strain evidence="2 3">SFB93</strain>
    </source>
</reference>
<organism evidence="2 3">
    <name type="scientific">Syntrophotalea acetylenivorans</name>
    <dbReference type="NCBI Taxonomy" id="1842532"/>
    <lineage>
        <taxon>Bacteria</taxon>
        <taxon>Pseudomonadati</taxon>
        <taxon>Thermodesulfobacteriota</taxon>
        <taxon>Desulfuromonadia</taxon>
        <taxon>Desulfuromonadales</taxon>
        <taxon>Syntrophotaleaceae</taxon>
        <taxon>Syntrophotalea</taxon>
    </lineage>
</organism>
<accession>A0A1L3GT00</accession>
<dbReference type="EMBL" id="CP015519">
    <property type="protein sequence ID" value="APG28990.1"/>
    <property type="molecule type" value="Genomic_DNA"/>
</dbReference>
<protein>
    <submittedName>
        <fullName evidence="2">Uncharacterized protein</fullName>
    </submittedName>
</protein>
<dbReference type="Proteomes" id="UP000182517">
    <property type="component" value="Chromosome"/>
</dbReference>
<sequence length="174" mass="20074">MGHITSRLKHELVEAIPAAVFFFIAFQVIAFTQALMLRQYGIQVSTFVTATIAALVVAKVVLLADLLPFMSRFRKKPLIFGVLWKTIIYMIAALLVSYIEQLLHFVREHGDLARANRHLLDEVVWPHFWAIQIWLLIIFLVFCSLRELIRILGRERMARIFFGPSGTRVDQGHE</sequence>
<feature type="transmembrane region" description="Helical" evidence="1">
    <location>
        <begin position="128"/>
        <end position="149"/>
    </location>
</feature>
<feature type="transmembrane region" description="Helical" evidence="1">
    <location>
        <begin position="78"/>
        <end position="99"/>
    </location>
</feature>
<proteinExistence type="predicted"/>
<evidence type="ECO:0000313" key="2">
    <source>
        <dbReference type="EMBL" id="APG28990.1"/>
    </source>
</evidence>